<evidence type="ECO:0000256" key="4">
    <source>
        <dbReference type="ARBA" id="ARBA00022989"/>
    </source>
</evidence>
<evidence type="ECO:0000256" key="3">
    <source>
        <dbReference type="ARBA" id="ARBA00022824"/>
    </source>
</evidence>
<dbReference type="GO" id="GO:0070072">
    <property type="term" value="P:vacuolar proton-transporting V-type ATPase complex assembly"/>
    <property type="evidence" value="ECO:0007669"/>
    <property type="project" value="InterPro"/>
</dbReference>
<dbReference type="GO" id="GO:0005789">
    <property type="term" value="C:endoplasmic reticulum membrane"/>
    <property type="evidence" value="ECO:0007669"/>
    <property type="project" value="UniProtKB-SubCell"/>
</dbReference>
<dbReference type="WBParaSite" id="GPLIN_001033800">
    <property type="protein sequence ID" value="GPLIN_001033800"/>
    <property type="gene ID" value="GPLIN_001033800"/>
</dbReference>
<dbReference type="Proteomes" id="UP000050741">
    <property type="component" value="Unassembled WGS sequence"/>
</dbReference>
<keyword evidence="7" id="KW-1185">Reference proteome</keyword>
<keyword evidence="5 6" id="KW-0472">Membrane</keyword>
<dbReference type="Pfam" id="PF11712">
    <property type="entry name" value="Vma12"/>
    <property type="match status" value="1"/>
</dbReference>
<dbReference type="PANTHER" id="PTHR31394">
    <property type="entry name" value="TRANSMEMBRANE PROTEIN 199"/>
    <property type="match status" value="1"/>
</dbReference>
<protein>
    <submittedName>
        <fullName evidence="8">Endoplasmic reticulum transmembrane protein</fullName>
    </submittedName>
</protein>
<sequence>MEFGQYVTPMTMTFERCLSPSIKNSITVDVAEKGAGFGRDLRQLFAHPDIVVTVVQVALLVLRLIGSPSQTVVGATMQAGAGPLAARQQRACGDGASSGARRRARQLVAVINTLITVGGSFAFGFFGVEFAYPQLRLDVATRMLLGLVLATLVFFADLYFLVKGMETEEQSDRKNIDK</sequence>
<evidence type="ECO:0000313" key="7">
    <source>
        <dbReference type="Proteomes" id="UP000050741"/>
    </source>
</evidence>
<reference evidence="8" key="3">
    <citation type="submission" date="2016-06" db="UniProtKB">
        <authorList>
            <consortium name="WormBaseParasite"/>
        </authorList>
    </citation>
    <scope>IDENTIFICATION</scope>
</reference>
<evidence type="ECO:0000256" key="6">
    <source>
        <dbReference type="SAM" id="Phobius"/>
    </source>
</evidence>
<dbReference type="PANTHER" id="PTHR31394:SF1">
    <property type="entry name" value="TRANSMEMBRANE PROTEIN 199"/>
    <property type="match status" value="1"/>
</dbReference>
<evidence type="ECO:0000256" key="1">
    <source>
        <dbReference type="ARBA" id="ARBA00004477"/>
    </source>
</evidence>
<comment type="subcellular location">
    <subcellularLocation>
        <location evidence="1">Endoplasmic reticulum membrane</location>
        <topology evidence="1">Multi-pass membrane protein</topology>
    </subcellularLocation>
</comment>
<keyword evidence="3" id="KW-0256">Endoplasmic reticulum</keyword>
<feature type="transmembrane region" description="Helical" evidence="6">
    <location>
        <begin position="107"/>
        <end position="128"/>
    </location>
</feature>
<proteinExistence type="predicted"/>
<accession>A0A183CBT7</accession>
<dbReference type="InterPro" id="IPR021013">
    <property type="entry name" value="ATPase_Vma12"/>
</dbReference>
<reference evidence="7" key="1">
    <citation type="submission" date="2013-12" db="EMBL/GenBank/DDBJ databases">
        <authorList>
            <person name="Aslett M."/>
        </authorList>
    </citation>
    <scope>NUCLEOTIDE SEQUENCE [LARGE SCALE GENOMIC DNA]</scope>
    <source>
        <strain evidence="7">Lindley</strain>
    </source>
</reference>
<keyword evidence="4 6" id="KW-1133">Transmembrane helix</keyword>
<name>A0A183CBT7_GLOPA</name>
<feature type="transmembrane region" description="Helical" evidence="6">
    <location>
        <begin position="140"/>
        <end position="162"/>
    </location>
</feature>
<dbReference type="AlphaFoldDB" id="A0A183CBT7"/>
<evidence type="ECO:0000256" key="2">
    <source>
        <dbReference type="ARBA" id="ARBA00022692"/>
    </source>
</evidence>
<keyword evidence="2 6" id="KW-0812">Transmembrane</keyword>
<evidence type="ECO:0000256" key="5">
    <source>
        <dbReference type="ARBA" id="ARBA00023136"/>
    </source>
</evidence>
<evidence type="ECO:0000313" key="8">
    <source>
        <dbReference type="WBParaSite" id="GPLIN_001033800"/>
    </source>
</evidence>
<reference evidence="7" key="2">
    <citation type="submission" date="2014-05" db="EMBL/GenBank/DDBJ databases">
        <title>The genome and life-stage specific transcriptomes of Globodera pallida elucidate key aspects of plant parasitism by a cyst nematode.</title>
        <authorList>
            <person name="Cotton J.A."/>
            <person name="Lilley C.J."/>
            <person name="Jones L.M."/>
            <person name="Kikuchi T."/>
            <person name="Reid A.J."/>
            <person name="Thorpe P."/>
            <person name="Tsai I.J."/>
            <person name="Beasley H."/>
            <person name="Blok V."/>
            <person name="Cock P.J.A."/>
            <person name="Van den Akker S.E."/>
            <person name="Holroyd N."/>
            <person name="Hunt M."/>
            <person name="Mantelin S."/>
            <person name="Naghra H."/>
            <person name="Pain A."/>
            <person name="Palomares-Rius J.E."/>
            <person name="Zarowiecki M."/>
            <person name="Berriman M."/>
            <person name="Jones J.T."/>
            <person name="Urwin P.E."/>
        </authorList>
    </citation>
    <scope>NUCLEOTIDE SEQUENCE [LARGE SCALE GENOMIC DNA]</scope>
    <source>
        <strain evidence="7">Lindley</strain>
    </source>
</reference>
<organism evidence="7 8">
    <name type="scientific">Globodera pallida</name>
    <name type="common">Potato cyst nematode worm</name>
    <name type="synonym">Heterodera pallida</name>
    <dbReference type="NCBI Taxonomy" id="36090"/>
    <lineage>
        <taxon>Eukaryota</taxon>
        <taxon>Metazoa</taxon>
        <taxon>Ecdysozoa</taxon>
        <taxon>Nematoda</taxon>
        <taxon>Chromadorea</taxon>
        <taxon>Rhabditida</taxon>
        <taxon>Tylenchina</taxon>
        <taxon>Tylenchomorpha</taxon>
        <taxon>Tylenchoidea</taxon>
        <taxon>Heteroderidae</taxon>
        <taxon>Heteroderinae</taxon>
        <taxon>Globodera</taxon>
    </lineage>
</organism>